<evidence type="ECO:0000313" key="1">
    <source>
        <dbReference type="EMBL" id="SVD97557.1"/>
    </source>
</evidence>
<feature type="non-terminal residue" evidence="1">
    <location>
        <position position="1"/>
    </location>
</feature>
<proteinExistence type="predicted"/>
<feature type="non-terminal residue" evidence="1">
    <location>
        <position position="256"/>
    </location>
</feature>
<sequence>NLVNWKPFAQFDLTEKQDTSRCIYSNAYDYYDGKLCEIADTSYARKIDISGYDPLALWINLGDNTGIYRSYEDTDVIDGVEYTYAVTAYDMGLRSFTVEFLPDSTADSTGNIFKADTTWSPSNPDHFIGINGLGYPSFETPRLFESFSDYNANGICDNNEPFTDEDSSDANGNGKCDEDGDWNLRVNPINVITVQAGYKASNITYPENDFIVSDSTNVGNGERLYKIVNEYDLSRSIIRFEIEAGLDSNSFGNPTI</sequence>
<reference evidence="1" key="1">
    <citation type="submission" date="2018-05" db="EMBL/GenBank/DDBJ databases">
        <authorList>
            <person name="Lanie J.A."/>
            <person name="Ng W.-L."/>
            <person name="Kazmierczak K.M."/>
            <person name="Andrzejewski T.M."/>
            <person name="Davidsen T.M."/>
            <person name="Wayne K.J."/>
            <person name="Tettelin H."/>
            <person name="Glass J.I."/>
            <person name="Rusch D."/>
            <person name="Podicherti R."/>
            <person name="Tsui H.-C.T."/>
            <person name="Winkler M.E."/>
        </authorList>
    </citation>
    <scope>NUCLEOTIDE SEQUENCE</scope>
</reference>
<dbReference type="EMBL" id="UINC01185715">
    <property type="protein sequence ID" value="SVD97557.1"/>
    <property type="molecule type" value="Genomic_DNA"/>
</dbReference>
<organism evidence="1">
    <name type="scientific">marine metagenome</name>
    <dbReference type="NCBI Taxonomy" id="408172"/>
    <lineage>
        <taxon>unclassified sequences</taxon>
        <taxon>metagenomes</taxon>
        <taxon>ecological metagenomes</taxon>
    </lineage>
</organism>
<gene>
    <name evidence="1" type="ORF">METZ01_LOCUS450411</name>
</gene>
<dbReference type="AlphaFoldDB" id="A0A382ZPT9"/>
<accession>A0A382ZPT9</accession>
<name>A0A382ZPT9_9ZZZZ</name>
<protein>
    <submittedName>
        <fullName evidence="1">Uncharacterized protein</fullName>
    </submittedName>
</protein>